<feature type="region of interest" description="Disordered" evidence="1">
    <location>
        <begin position="27"/>
        <end position="119"/>
    </location>
</feature>
<gene>
    <name evidence="3" type="ORF">POL25_18575</name>
</gene>
<protein>
    <submittedName>
        <fullName evidence="3">Uncharacterized protein</fullName>
    </submittedName>
</protein>
<name>A0ABT5DZ61_9BACT</name>
<dbReference type="RefSeq" id="WP_272087427.1">
    <property type="nucleotide sequence ID" value="NZ_JAQNDL010000002.1"/>
</dbReference>
<reference evidence="3 4" key="1">
    <citation type="submission" date="2022-11" db="EMBL/GenBank/DDBJ databases">
        <title>Minimal conservation of predation-associated metabolite biosynthetic gene clusters underscores biosynthetic potential of Myxococcota including descriptions for ten novel species: Archangium lansinium sp. nov., Myxococcus landrumus sp. nov., Nannocystis bai.</title>
        <authorList>
            <person name="Ahearne A."/>
            <person name="Stevens C."/>
            <person name="Dowd S."/>
        </authorList>
    </citation>
    <scope>NUCLEOTIDE SEQUENCE [LARGE SCALE GENOMIC DNA]</scope>
    <source>
        <strain evidence="3 4">BB15-2</strain>
    </source>
</reference>
<dbReference type="EMBL" id="JAQNDL010000002">
    <property type="protein sequence ID" value="MDC0718916.1"/>
    <property type="molecule type" value="Genomic_DNA"/>
</dbReference>
<keyword evidence="4" id="KW-1185">Reference proteome</keyword>
<accession>A0ABT5DZ61</accession>
<feature type="compositionally biased region" description="Low complexity" evidence="1">
    <location>
        <begin position="46"/>
        <end position="116"/>
    </location>
</feature>
<evidence type="ECO:0000313" key="3">
    <source>
        <dbReference type="EMBL" id="MDC0718916.1"/>
    </source>
</evidence>
<feature type="chain" id="PRO_5045214870" evidence="2">
    <location>
        <begin position="20"/>
        <end position="316"/>
    </location>
</feature>
<feature type="compositionally biased region" description="Polar residues" evidence="1">
    <location>
        <begin position="31"/>
        <end position="45"/>
    </location>
</feature>
<organism evidence="3 4">
    <name type="scientific">Nannocystis bainbridge</name>
    <dbReference type="NCBI Taxonomy" id="2995303"/>
    <lineage>
        <taxon>Bacteria</taxon>
        <taxon>Pseudomonadati</taxon>
        <taxon>Myxococcota</taxon>
        <taxon>Polyangia</taxon>
        <taxon>Nannocystales</taxon>
        <taxon>Nannocystaceae</taxon>
        <taxon>Nannocystis</taxon>
    </lineage>
</organism>
<sequence>MPRLELALSMFAALAVACADDTTAMTTGGDPSTTANATGPDNTSGPTTGPDATSDAPTTTPEPTGASTVTSTSTSTGTTGPGTTTTDATGTTTTDGTTTSTSEPGTTATTDTTDTTTGGGVCGVDGDDLGAELVQQGKPVACGPLEFTGTRISPEKGPLWQLDGCACGQNCLIPDPWTLNVSAPAAWLPLMPACPRIVVDRVEGFGGCQFAAISVWDLGAPGEPAVYHAGRGFTPTQAAAGELTVTPHSLETCACEGCCQDAELWELQFTLGGADITLSEGESAPLGPRNAINFESHRSGLCDAPLEAHWAIRKPA</sequence>
<dbReference type="Proteomes" id="UP001221686">
    <property type="component" value="Unassembled WGS sequence"/>
</dbReference>
<comment type="caution">
    <text evidence="3">The sequence shown here is derived from an EMBL/GenBank/DDBJ whole genome shotgun (WGS) entry which is preliminary data.</text>
</comment>
<evidence type="ECO:0000256" key="1">
    <source>
        <dbReference type="SAM" id="MobiDB-lite"/>
    </source>
</evidence>
<keyword evidence="2" id="KW-0732">Signal</keyword>
<proteinExistence type="predicted"/>
<evidence type="ECO:0000313" key="4">
    <source>
        <dbReference type="Proteomes" id="UP001221686"/>
    </source>
</evidence>
<dbReference type="PROSITE" id="PS51257">
    <property type="entry name" value="PROKAR_LIPOPROTEIN"/>
    <property type="match status" value="1"/>
</dbReference>
<evidence type="ECO:0000256" key="2">
    <source>
        <dbReference type="SAM" id="SignalP"/>
    </source>
</evidence>
<feature type="signal peptide" evidence="2">
    <location>
        <begin position="1"/>
        <end position="19"/>
    </location>
</feature>